<dbReference type="RefSeq" id="WP_106227125.1">
    <property type="nucleotide sequence ID" value="NZ_PVTV01000012.1"/>
</dbReference>
<gene>
    <name evidence="2" type="ORF">BCM14_1242</name>
</gene>
<keyword evidence="1" id="KW-0812">Transmembrane</keyword>
<comment type="caution">
    <text evidence="2">The sequence shown here is derived from an EMBL/GenBank/DDBJ whole genome shotgun (WGS) entry which is preliminary data.</text>
</comment>
<keyword evidence="3" id="KW-1185">Reference proteome</keyword>
<dbReference type="EMBL" id="PVTV01000012">
    <property type="protein sequence ID" value="PRY98414.1"/>
    <property type="molecule type" value="Genomic_DNA"/>
</dbReference>
<evidence type="ECO:0000313" key="2">
    <source>
        <dbReference type="EMBL" id="PRY98414.1"/>
    </source>
</evidence>
<dbReference type="Proteomes" id="UP000238308">
    <property type="component" value="Unassembled WGS sequence"/>
</dbReference>
<accession>A0A2T0XHI1</accession>
<evidence type="ECO:0000313" key="3">
    <source>
        <dbReference type="Proteomes" id="UP000238308"/>
    </source>
</evidence>
<organism evidence="2 3">
    <name type="scientific">Jezberella montanilacus</name>
    <dbReference type="NCBI Taxonomy" id="323426"/>
    <lineage>
        <taxon>Bacteria</taxon>
        <taxon>Pseudomonadati</taxon>
        <taxon>Pseudomonadota</taxon>
        <taxon>Betaproteobacteria</taxon>
        <taxon>Burkholderiales</taxon>
        <taxon>Alcaligenaceae</taxon>
        <taxon>Jezberella</taxon>
    </lineage>
</organism>
<dbReference type="AlphaFoldDB" id="A0A2T0XHI1"/>
<sequence length="82" mass="9117">MQTRIAKLEAIIPTLATREDLAKLEVGMHREISAVHREVSSLHKEIGRVHETIAALMWKMVSTIIATSTALVSATYFLATRT</sequence>
<dbReference type="OrthoDB" id="8939888at2"/>
<proteinExistence type="predicted"/>
<evidence type="ECO:0008006" key="4">
    <source>
        <dbReference type="Google" id="ProtNLM"/>
    </source>
</evidence>
<reference evidence="2 3" key="1">
    <citation type="submission" date="2018-03" db="EMBL/GenBank/DDBJ databases">
        <title>Genomic Encyclopedia of Type Strains, Phase III (KMG-III): the genomes of soil and plant-associated and newly described type strains.</title>
        <authorList>
            <person name="Whitman W."/>
        </authorList>
    </citation>
    <scope>NUCLEOTIDE SEQUENCE [LARGE SCALE GENOMIC DNA]</scope>
    <source>
        <strain evidence="2 3">MWH-P2sevCIIIb</strain>
    </source>
</reference>
<feature type="transmembrane region" description="Helical" evidence="1">
    <location>
        <begin position="56"/>
        <end position="79"/>
    </location>
</feature>
<keyword evidence="1" id="KW-1133">Transmembrane helix</keyword>
<protein>
    <recommendedName>
        <fullName evidence="4">Hemolysin XhlA</fullName>
    </recommendedName>
</protein>
<keyword evidence="1" id="KW-0472">Membrane</keyword>
<evidence type="ECO:0000256" key="1">
    <source>
        <dbReference type="SAM" id="Phobius"/>
    </source>
</evidence>
<name>A0A2T0XHI1_9BURK</name>